<name>A0A6A7YJK4_9PSED</name>
<dbReference type="InterPro" id="IPR028946">
    <property type="entry name" value="Ntox44"/>
</dbReference>
<evidence type="ECO:0000313" key="5">
    <source>
        <dbReference type="Proteomes" id="UP000489190"/>
    </source>
</evidence>
<feature type="domain" description="Bacterial toxin 44" evidence="1">
    <location>
        <begin position="53"/>
        <end position="127"/>
    </location>
</feature>
<evidence type="ECO:0000313" key="2">
    <source>
        <dbReference type="EMBL" id="MQT45190.1"/>
    </source>
</evidence>
<gene>
    <name evidence="3" type="ORF">GHO39_16340</name>
    <name evidence="2" type="ORF">GHO40_00335</name>
</gene>
<dbReference type="EMBL" id="WIWI01000042">
    <property type="protein sequence ID" value="MQT90696.1"/>
    <property type="molecule type" value="Genomic_DNA"/>
</dbReference>
<evidence type="ECO:0000313" key="3">
    <source>
        <dbReference type="EMBL" id="MQT90696.1"/>
    </source>
</evidence>
<dbReference type="Proteomes" id="UP000441404">
    <property type="component" value="Unassembled WGS sequence"/>
</dbReference>
<dbReference type="AlphaFoldDB" id="A0A6A7YJK4"/>
<evidence type="ECO:0000313" key="4">
    <source>
        <dbReference type="Proteomes" id="UP000441404"/>
    </source>
</evidence>
<dbReference type="EMBL" id="WIWJ01000001">
    <property type="protein sequence ID" value="MQT45190.1"/>
    <property type="molecule type" value="Genomic_DNA"/>
</dbReference>
<dbReference type="Proteomes" id="UP000489190">
    <property type="component" value="Unassembled WGS sequence"/>
</dbReference>
<sequence length="132" mass="14909">MVRLKQYPDAPQGVSLDQNLQESKRQKEYFSSGGGGFLFSWFYKKVRNHGEWDYKQRHSQYQNFGNFHYGAVGTAAGISEAVLLRAAGAAQSSAGTSEEDFNNWWSNSPYGDDFIDQVWIEAGIDYAKSKGY</sequence>
<evidence type="ECO:0000259" key="1">
    <source>
        <dbReference type="Pfam" id="PF15607"/>
    </source>
</evidence>
<dbReference type="Pfam" id="PF15607">
    <property type="entry name" value="Ntox44"/>
    <property type="match status" value="1"/>
</dbReference>
<protein>
    <submittedName>
        <fullName evidence="2">Bacteriocin</fullName>
    </submittedName>
</protein>
<comment type="caution">
    <text evidence="2">The sequence shown here is derived from an EMBL/GenBank/DDBJ whole genome shotgun (WGS) entry which is preliminary data.</text>
</comment>
<proteinExistence type="predicted"/>
<organism evidence="2 4">
    <name type="scientific">Pseudomonas helleri</name>
    <dbReference type="NCBI Taxonomy" id="1608996"/>
    <lineage>
        <taxon>Bacteria</taxon>
        <taxon>Pseudomonadati</taxon>
        <taxon>Pseudomonadota</taxon>
        <taxon>Gammaproteobacteria</taxon>
        <taxon>Pseudomonadales</taxon>
        <taxon>Pseudomonadaceae</taxon>
        <taxon>Pseudomonas</taxon>
    </lineage>
</organism>
<reference evidence="4 5" key="1">
    <citation type="submission" date="2019-10" db="EMBL/GenBank/DDBJ databases">
        <title>Evaluation of single-gene subtyping targets for Pseudomonas.</title>
        <authorList>
            <person name="Reichler S.J."/>
            <person name="Orsi R.H."/>
            <person name="Wiedmann M."/>
            <person name="Martin N.H."/>
            <person name="Murphy S.I."/>
        </authorList>
    </citation>
    <scope>NUCLEOTIDE SEQUENCE [LARGE SCALE GENOMIC DNA]</scope>
    <source>
        <strain evidence="3 5">FSL R10-3254</strain>
        <strain evidence="2 4">FSL R10-3257</strain>
    </source>
</reference>
<accession>A0A6A7YJK4</accession>